<dbReference type="EMBL" id="JAZAVK010000077">
    <property type="protein sequence ID" value="KAK7425717.1"/>
    <property type="molecule type" value="Genomic_DNA"/>
</dbReference>
<dbReference type="PROSITE" id="PS50048">
    <property type="entry name" value="ZN2_CY6_FUNGAL_2"/>
    <property type="match status" value="1"/>
</dbReference>
<dbReference type="Gene3D" id="4.10.240.10">
    <property type="entry name" value="Zn(2)-C6 fungal-type DNA-binding domain"/>
    <property type="match status" value="1"/>
</dbReference>
<proteinExistence type="predicted"/>
<evidence type="ECO:0000313" key="9">
    <source>
        <dbReference type="Proteomes" id="UP001498421"/>
    </source>
</evidence>
<dbReference type="Proteomes" id="UP001498421">
    <property type="component" value="Unassembled WGS sequence"/>
</dbReference>
<evidence type="ECO:0000256" key="4">
    <source>
        <dbReference type="ARBA" id="ARBA00023163"/>
    </source>
</evidence>
<dbReference type="CDD" id="cd00067">
    <property type="entry name" value="GAL4"/>
    <property type="match status" value="1"/>
</dbReference>
<protein>
    <recommendedName>
        <fullName evidence="7">Zn(2)-C6 fungal-type domain-containing protein</fullName>
    </recommendedName>
</protein>
<organism evidence="8 9">
    <name type="scientific">Neonectria magnoliae</name>
    <dbReference type="NCBI Taxonomy" id="2732573"/>
    <lineage>
        <taxon>Eukaryota</taxon>
        <taxon>Fungi</taxon>
        <taxon>Dikarya</taxon>
        <taxon>Ascomycota</taxon>
        <taxon>Pezizomycotina</taxon>
        <taxon>Sordariomycetes</taxon>
        <taxon>Hypocreomycetidae</taxon>
        <taxon>Hypocreales</taxon>
        <taxon>Nectriaceae</taxon>
        <taxon>Neonectria</taxon>
    </lineage>
</organism>
<evidence type="ECO:0000256" key="1">
    <source>
        <dbReference type="ARBA" id="ARBA00004123"/>
    </source>
</evidence>
<dbReference type="SUPFAM" id="SSF57701">
    <property type="entry name" value="Zn2/Cys6 DNA-binding domain"/>
    <property type="match status" value="1"/>
</dbReference>
<keyword evidence="5" id="KW-0539">Nucleus</keyword>
<keyword evidence="3" id="KW-0805">Transcription regulation</keyword>
<dbReference type="SMART" id="SM00066">
    <property type="entry name" value="GAL4"/>
    <property type="match status" value="1"/>
</dbReference>
<evidence type="ECO:0000256" key="3">
    <source>
        <dbReference type="ARBA" id="ARBA00023015"/>
    </source>
</evidence>
<dbReference type="InterPro" id="IPR036864">
    <property type="entry name" value="Zn2-C6_fun-type_DNA-bd_sf"/>
</dbReference>
<dbReference type="InterPro" id="IPR001138">
    <property type="entry name" value="Zn2Cys6_DnaBD"/>
</dbReference>
<dbReference type="PANTHER" id="PTHR47338">
    <property type="entry name" value="ZN(II)2CYS6 TRANSCRIPTION FACTOR (EUROFUNG)-RELATED"/>
    <property type="match status" value="1"/>
</dbReference>
<feature type="region of interest" description="Disordered" evidence="6">
    <location>
        <begin position="63"/>
        <end position="87"/>
    </location>
</feature>
<gene>
    <name evidence="8" type="ORF">QQZ08_007816</name>
</gene>
<evidence type="ECO:0000256" key="6">
    <source>
        <dbReference type="SAM" id="MobiDB-lite"/>
    </source>
</evidence>
<dbReference type="PROSITE" id="PS00463">
    <property type="entry name" value="ZN2_CY6_FUNGAL_1"/>
    <property type="match status" value="1"/>
</dbReference>
<evidence type="ECO:0000256" key="5">
    <source>
        <dbReference type="ARBA" id="ARBA00023242"/>
    </source>
</evidence>
<dbReference type="InterPro" id="IPR050815">
    <property type="entry name" value="TF_fung"/>
</dbReference>
<dbReference type="InterPro" id="IPR007219">
    <property type="entry name" value="XnlR_reg_dom"/>
</dbReference>
<dbReference type="CDD" id="cd12148">
    <property type="entry name" value="fungal_TF_MHR"/>
    <property type="match status" value="1"/>
</dbReference>
<evidence type="ECO:0000313" key="8">
    <source>
        <dbReference type="EMBL" id="KAK7425717.1"/>
    </source>
</evidence>
<evidence type="ECO:0000256" key="2">
    <source>
        <dbReference type="ARBA" id="ARBA00022723"/>
    </source>
</evidence>
<dbReference type="Pfam" id="PF00172">
    <property type="entry name" value="Zn_clus"/>
    <property type="match status" value="1"/>
</dbReference>
<accession>A0ABR1HY58</accession>
<sequence>MFSPGFFSPEPSADQSSPDGLSRALQACRQCSRLKRKCQRELPCCSLCVRLGKSCHYPARRKPYGSRHSDEDQSASSTASVVSSSSETVNPFPDAFFIDTELFQSVTHSALRKSTYPVPAHVSQLLGAGASAVCEPYFSTVDTWFPFISKKSLNQSIQANNPAEASGLALLLLCMKLVSDVTLLQNTSAVDAGPYRTAKSYASLMEDVSPASLQVFQSLVLIALYEMGHGIFPAAYLTVGRAARLGILRGIHDRKNSTQLFQAPPTWTYWEEERRTWWAASILERCINLGPTGLPLAIPEPAQGDLLPTRDAEWLRGEIGTTQALYTTGFLPEVNIGPFARVCQASHILGRVINHRNCRKDAQTRDFILDEALQLSATLTALDSYLSQPVDDGAAASTVDMALCTAARMALYHMYACNQPDVQAPRLAEESAMQTESIAGIKQIIGLRGAALARCVLQQGAESLARTSPLVIQCLYDAATECEWFIREGDVVEGARETLQLLMGALTLLARRWGVADKCLRLLKILDEQ</sequence>
<comment type="caution">
    <text evidence="8">The sequence shown here is derived from an EMBL/GenBank/DDBJ whole genome shotgun (WGS) entry which is preliminary data.</text>
</comment>
<feature type="compositionally biased region" description="Low complexity" evidence="6">
    <location>
        <begin position="74"/>
        <end position="86"/>
    </location>
</feature>
<name>A0ABR1HY58_9HYPO</name>
<keyword evidence="4" id="KW-0804">Transcription</keyword>
<reference evidence="8 9" key="1">
    <citation type="journal article" date="2025" name="Microbiol. Resour. Announc.">
        <title>Draft genome sequences for Neonectria magnoliae and Neonectria punicea, canker pathogens of Liriodendron tulipifera and Acer saccharum in West Virginia.</title>
        <authorList>
            <person name="Petronek H.M."/>
            <person name="Kasson M.T."/>
            <person name="Metheny A.M."/>
            <person name="Stauder C.M."/>
            <person name="Lovett B."/>
            <person name="Lynch S.C."/>
            <person name="Garnas J.R."/>
            <person name="Kasson L.R."/>
            <person name="Stajich J.E."/>
        </authorList>
    </citation>
    <scope>NUCLEOTIDE SEQUENCE [LARGE SCALE GENOMIC DNA]</scope>
    <source>
        <strain evidence="8 9">NRRL 64651</strain>
    </source>
</reference>
<keyword evidence="9" id="KW-1185">Reference proteome</keyword>
<dbReference type="PANTHER" id="PTHR47338:SF20">
    <property type="entry name" value="ZN(II)2CYS6 TRANSCRIPTION FACTOR (EUROFUNG)"/>
    <property type="match status" value="1"/>
</dbReference>
<comment type="subcellular location">
    <subcellularLocation>
        <location evidence="1">Nucleus</location>
    </subcellularLocation>
</comment>
<evidence type="ECO:0000259" key="7">
    <source>
        <dbReference type="PROSITE" id="PS50048"/>
    </source>
</evidence>
<keyword evidence="2" id="KW-0479">Metal-binding</keyword>
<feature type="domain" description="Zn(2)-C6 fungal-type" evidence="7">
    <location>
        <begin position="27"/>
        <end position="57"/>
    </location>
</feature>
<dbReference type="Pfam" id="PF04082">
    <property type="entry name" value="Fungal_trans"/>
    <property type="match status" value="1"/>
</dbReference>